<organism evidence="2 3">
    <name type="scientific">Escherichia coli</name>
    <dbReference type="NCBI Taxonomy" id="562"/>
    <lineage>
        <taxon>Bacteria</taxon>
        <taxon>Pseudomonadati</taxon>
        <taxon>Pseudomonadota</taxon>
        <taxon>Gammaproteobacteria</taxon>
        <taxon>Enterobacterales</taxon>
        <taxon>Enterobacteriaceae</taxon>
        <taxon>Escherichia</taxon>
    </lineage>
</organism>
<evidence type="ECO:0000313" key="2">
    <source>
        <dbReference type="EMBL" id="TXS96940.1"/>
    </source>
</evidence>
<feature type="non-terminal residue" evidence="2">
    <location>
        <position position="41"/>
    </location>
</feature>
<accession>A0A5C9AB96</accession>
<dbReference type="AlphaFoldDB" id="A0A5C9AB96"/>
<reference evidence="2 3" key="1">
    <citation type="submission" date="2019-08" db="EMBL/GenBank/DDBJ databases">
        <title>Whole genome analysis of cultivated E. coli strains isolated from CD patients and healthy donors.</title>
        <authorList>
            <person name="Siniagina M.N."/>
            <person name="Markelova M.I."/>
            <person name="Laikov A.V."/>
            <person name="Boulygina E.A."/>
            <person name="Khusnutdinova D.R."/>
            <person name="Kharchenko A."/>
            <person name="Grigoryeva T.V."/>
        </authorList>
    </citation>
    <scope>NUCLEOTIDE SEQUENCE [LARGE SCALE GENOMIC DNA]</scope>
    <source>
        <strain evidence="2 3">3_77_5</strain>
    </source>
</reference>
<feature type="transmembrane region" description="Helical" evidence="1">
    <location>
        <begin position="12"/>
        <end position="31"/>
    </location>
</feature>
<keyword evidence="2" id="KW-0282">Flagellum</keyword>
<gene>
    <name evidence="2" type="ORF">FWK02_35835</name>
</gene>
<keyword evidence="1" id="KW-0812">Transmembrane</keyword>
<protein>
    <submittedName>
        <fullName evidence="2">Flagellar biosynthetic protein FliR</fullName>
    </submittedName>
</protein>
<keyword evidence="2" id="KW-0969">Cilium</keyword>
<dbReference type="EMBL" id="VSBS01002449">
    <property type="protein sequence ID" value="TXS96940.1"/>
    <property type="molecule type" value="Genomic_DNA"/>
</dbReference>
<name>A0A5C9AB96_ECOLX</name>
<evidence type="ECO:0000313" key="3">
    <source>
        <dbReference type="Proteomes" id="UP000321461"/>
    </source>
</evidence>
<sequence length="41" mass="4758">MRTSDVTQLMDLALGLWFPFVRIMAFLRYVPVLDNSALTVR</sequence>
<evidence type="ECO:0000256" key="1">
    <source>
        <dbReference type="SAM" id="Phobius"/>
    </source>
</evidence>
<keyword evidence="2" id="KW-0966">Cell projection</keyword>
<dbReference type="Proteomes" id="UP000321461">
    <property type="component" value="Unassembled WGS sequence"/>
</dbReference>
<comment type="caution">
    <text evidence="2">The sequence shown here is derived from an EMBL/GenBank/DDBJ whole genome shotgun (WGS) entry which is preliminary data.</text>
</comment>
<keyword evidence="1" id="KW-1133">Transmembrane helix</keyword>
<proteinExistence type="predicted"/>
<keyword evidence="1" id="KW-0472">Membrane</keyword>